<dbReference type="RefSeq" id="WP_090591877.1">
    <property type="nucleotide sequence ID" value="NZ_FNCS01000001.1"/>
</dbReference>
<feature type="domain" description="Periplasmic binding protein" evidence="4">
    <location>
        <begin position="45"/>
        <end position="288"/>
    </location>
</feature>
<dbReference type="InterPro" id="IPR050555">
    <property type="entry name" value="Bact_Solute-Bind_Prot2"/>
</dbReference>
<keyword evidence="3" id="KW-0732">Signal</keyword>
<dbReference type="PANTHER" id="PTHR30036:SF7">
    <property type="entry name" value="ABC TRANSPORTER PERIPLASMIC-BINDING PROTEIN YPHF"/>
    <property type="match status" value="1"/>
</dbReference>
<dbReference type="PANTHER" id="PTHR30036">
    <property type="entry name" value="D-XYLOSE-BINDING PERIPLASMIC PROTEIN"/>
    <property type="match status" value="1"/>
</dbReference>
<dbReference type="GO" id="GO:0030288">
    <property type="term" value="C:outer membrane-bounded periplasmic space"/>
    <property type="evidence" value="ECO:0007669"/>
    <property type="project" value="TreeGrafter"/>
</dbReference>
<evidence type="ECO:0000313" key="5">
    <source>
        <dbReference type="EMBL" id="SDG27985.1"/>
    </source>
</evidence>
<reference evidence="5 6" key="1">
    <citation type="submission" date="2016-10" db="EMBL/GenBank/DDBJ databases">
        <authorList>
            <person name="de Groot N.N."/>
        </authorList>
    </citation>
    <scope>NUCLEOTIDE SEQUENCE [LARGE SCALE GENOMIC DNA]</scope>
    <source>
        <strain evidence="5 6">CGMCC 1.10267</strain>
    </source>
</reference>
<dbReference type="GO" id="GO:0030246">
    <property type="term" value="F:carbohydrate binding"/>
    <property type="evidence" value="ECO:0007669"/>
    <property type="project" value="TreeGrafter"/>
</dbReference>
<dbReference type="Proteomes" id="UP000199495">
    <property type="component" value="Unassembled WGS sequence"/>
</dbReference>
<dbReference type="Pfam" id="PF13407">
    <property type="entry name" value="Peripla_BP_4"/>
    <property type="match status" value="1"/>
</dbReference>
<dbReference type="SUPFAM" id="SSF53822">
    <property type="entry name" value="Periplasmic binding protein-like I"/>
    <property type="match status" value="1"/>
</dbReference>
<gene>
    <name evidence="5" type="ORF">SAMN04487974_101806</name>
</gene>
<accession>A0A1G7SY25</accession>
<keyword evidence="5" id="KW-0813">Transport</keyword>
<feature type="signal peptide" evidence="3">
    <location>
        <begin position="1"/>
        <end position="25"/>
    </location>
</feature>
<evidence type="ECO:0000256" key="2">
    <source>
        <dbReference type="ARBA" id="ARBA00007639"/>
    </source>
</evidence>
<evidence type="ECO:0000313" key="6">
    <source>
        <dbReference type="Proteomes" id="UP000199495"/>
    </source>
</evidence>
<dbReference type="EMBL" id="FNCS01000001">
    <property type="protein sequence ID" value="SDG27985.1"/>
    <property type="molecule type" value="Genomic_DNA"/>
</dbReference>
<dbReference type="InterPro" id="IPR028082">
    <property type="entry name" value="Peripla_BP_I"/>
</dbReference>
<feature type="chain" id="PRO_5011678192" evidence="3">
    <location>
        <begin position="26"/>
        <end position="322"/>
    </location>
</feature>
<dbReference type="OrthoDB" id="257716at2"/>
<sequence>MSFKGLKFAIAGLAGASLLCSTALAQSVGEDEQVTATMIIYLDPSVQFFNPVVRGAEDAAAAFNVSLDVQYANNDPVRQNDLIDSAAAAGVDGIAVAISSSDAFDESICNAVDQGIIVIGFNNDDLEGAAGNCRQAYVGMDEEASGYELGQRMIAEFGLEEGDVVFNPREIPEATFAVARGGGIERAMDEVGITVETVRAGLDPAEAQNIMTQFLIANPDVKAVFGTGSVTSTVGAAAIRDAEIDVPFAGFDLAVEIANAVESGEMFATMDQQPYLQGYHPIAQIALAARYGLTPTDVDTGQGAFLDQSRITAIKDLIGTYR</sequence>
<protein>
    <submittedName>
        <fullName evidence="5">Simple sugar transport system substrate-binding protein</fullName>
    </submittedName>
</protein>
<name>A0A1G7SY25_9HYPH</name>
<evidence type="ECO:0000256" key="3">
    <source>
        <dbReference type="SAM" id="SignalP"/>
    </source>
</evidence>
<comment type="similarity">
    <text evidence="2">Belongs to the bacterial solute-binding protein 2 family.</text>
</comment>
<dbReference type="CDD" id="cd19966">
    <property type="entry name" value="PBP1_ABC_sugar_binding-like"/>
    <property type="match status" value="1"/>
</dbReference>
<dbReference type="Gene3D" id="3.40.50.2300">
    <property type="match status" value="2"/>
</dbReference>
<keyword evidence="6" id="KW-1185">Reference proteome</keyword>
<organism evidence="5 6">
    <name type="scientific">Pelagibacterium luteolum</name>
    <dbReference type="NCBI Taxonomy" id="440168"/>
    <lineage>
        <taxon>Bacteria</taxon>
        <taxon>Pseudomonadati</taxon>
        <taxon>Pseudomonadota</taxon>
        <taxon>Alphaproteobacteria</taxon>
        <taxon>Hyphomicrobiales</taxon>
        <taxon>Devosiaceae</taxon>
        <taxon>Pelagibacterium</taxon>
    </lineage>
</organism>
<evidence type="ECO:0000256" key="1">
    <source>
        <dbReference type="ARBA" id="ARBA00004418"/>
    </source>
</evidence>
<keyword evidence="5" id="KW-0762">Sugar transport</keyword>
<dbReference type="STRING" id="440168.SAMN04487974_101806"/>
<evidence type="ECO:0000259" key="4">
    <source>
        <dbReference type="Pfam" id="PF13407"/>
    </source>
</evidence>
<dbReference type="InterPro" id="IPR025997">
    <property type="entry name" value="SBP_2_dom"/>
</dbReference>
<dbReference type="AlphaFoldDB" id="A0A1G7SY25"/>
<comment type="subcellular location">
    <subcellularLocation>
        <location evidence="1">Periplasm</location>
    </subcellularLocation>
</comment>
<proteinExistence type="inferred from homology"/>